<dbReference type="PANTHER" id="PTHR12400:SF21">
    <property type="entry name" value="KINASE"/>
    <property type="match status" value="1"/>
</dbReference>
<dbReference type="SUPFAM" id="SSF56104">
    <property type="entry name" value="SAICAR synthase-like"/>
    <property type="match status" value="1"/>
</dbReference>
<dbReference type="PANTHER" id="PTHR12400">
    <property type="entry name" value="INOSITOL POLYPHOSPHATE KINASE"/>
    <property type="match status" value="1"/>
</dbReference>
<gene>
    <name evidence="6" type="ORF">IE077_002366</name>
</gene>
<keyword evidence="3 4" id="KW-0418">Kinase</keyword>
<evidence type="ECO:0000256" key="2">
    <source>
        <dbReference type="ARBA" id="ARBA00022679"/>
    </source>
</evidence>
<feature type="region of interest" description="Disordered" evidence="5">
    <location>
        <begin position="76"/>
        <end position="102"/>
    </location>
</feature>
<dbReference type="Pfam" id="PF03770">
    <property type="entry name" value="IPK"/>
    <property type="match status" value="1"/>
</dbReference>
<evidence type="ECO:0000256" key="5">
    <source>
        <dbReference type="SAM" id="MobiDB-lite"/>
    </source>
</evidence>
<dbReference type="InterPro" id="IPR038286">
    <property type="entry name" value="IPK_sf"/>
</dbReference>
<evidence type="ECO:0000313" key="6">
    <source>
        <dbReference type="EMBL" id="KAF8821182.1"/>
    </source>
</evidence>
<evidence type="ECO:0000256" key="3">
    <source>
        <dbReference type="ARBA" id="ARBA00022777"/>
    </source>
</evidence>
<name>A0ABQ7JB14_9APIC</name>
<dbReference type="EC" id="2.7.-.-" evidence="4"/>
<accession>A0ABQ7JB14</accession>
<protein>
    <recommendedName>
        <fullName evidence="4">Kinase</fullName>
        <ecNumber evidence="4">2.7.-.-</ecNumber>
    </recommendedName>
</protein>
<dbReference type="Gene3D" id="3.30.470.160">
    <property type="entry name" value="Inositol polyphosphate kinase"/>
    <property type="match status" value="1"/>
</dbReference>
<dbReference type="GO" id="GO:0016301">
    <property type="term" value="F:kinase activity"/>
    <property type="evidence" value="ECO:0007669"/>
    <property type="project" value="UniProtKB-KW"/>
</dbReference>
<feature type="compositionally biased region" description="Polar residues" evidence="5">
    <location>
        <begin position="90"/>
        <end position="102"/>
    </location>
</feature>
<evidence type="ECO:0000313" key="7">
    <source>
        <dbReference type="Proteomes" id="UP000823046"/>
    </source>
</evidence>
<evidence type="ECO:0000256" key="1">
    <source>
        <dbReference type="ARBA" id="ARBA00007374"/>
    </source>
</evidence>
<dbReference type="InterPro" id="IPR005522">
    <property type="entry name" value="IPK"/>
</dbReference>
<dbReference type="EMBL" id="JADAQX010000219">
    <property type="protein sequence ID" value="KAF8821182.1"/>
    <property type="molecule type" value="Genomic_DNA"/>
</dbReference>
<comment type="caution">
    <text evidence="6">The sequence shown here is derived from an EMBL/GenBank/DDBJ whole genome shotgun (WGS) entry which is preliminary data.</text>
</comment>
<proteinExistence type="inferred from homology"/>
<sequence length="542" mass="62485">MNIESYRHQVGGHSRLVKFDDPTKVYKPLEENELRFYKKLEKLESSSSVSLPLLVLKKFIPGYHGHVEMYLHAASKDKDQQHLRQKQSNDESSGDSNSPSACTIALSTRSPSNCRNALDEWIEAKIQDKALPILSAGGHRLRYIILDDLLHNFKKPCIIDIKMGQLQRKLGATEAKERRQLEKSVTTTSNMLGFRLCGYQSYNKIHDKFCYQDKYWGRKIGKEQVLKAIRRWFWNGDKLYEDLVGELLKKLEILYDCVSMLYHYRFWSSSLLLLYDGGLNDKELRLRSLDIRMIDFANLHYLPDSSPDFEYLHGLNNLINILKSLYRTLHCNHPKTFLKYILPARLRGATRKYGSKIPAKKSGSKVISYKCHGDVLFPNITRSQPRIQMTKTRDFSRRSRGHTINSSSLGPIAAVNPASLTIRSTLAHNIPASYVCDEIIPCRDFCEQASKTEKSQCDEFLQNSNSLSRSYNSRIQLKRYATRSIHVESNKEFIFAPRCRSLNSSRQPARTTLRTSSSEENESLMFCREAFQSEEDPLPRSA</sequence>
<keyword evidence="7" id="KW-1185">Reference proteome</keyword>
<reference evidence="6 7" key="1">
    <citation type="journal article" date="2020" name="bioRxiv">
        <title>Metabolic contributions of an alphaproteobacterial endosymbiont in the apicomplexan Cardiosporidium cionae.</title>
        <authorList>
            <person name="Hunter E.S."/>
            <person name="Paight C.J."/>
            <person name="Lane C.E."/>
        </authorList>
    </citation>
    <scope>NUCLEOTIDE SEQUENCE [LARGE SCALE GENOMIC DNA]</scope>
    <source>
        <strain evidence="6">ESH_2018</strain>
    </source>
</reference>
<evidence type="ECO:0000256" key="4">
    <source>
        <dbReference type="RuleBase" id="RU363090"/>
    </source>
</evidence>
<dbReference type="Proteomes" id="UP000823046">
    <property type="component" value="Unassembled WGS sequence"/>
</dbReference>
<keyword evidence="2 4" id="KW-0808">Transferase</keyword>
<organism evidence="6 7">
    <name type="scientific">Cardiosporidium cionae</name>
    <dbReference type="NCBI Taxonomy" id="476202"/>
    <lineage>
        <taxon>Eukaryota</taxon>
        <taxon>Sar</taxon>
        <taxon>Alveolata</taxon>
        <taxon>Apicomplexa</taxon>
        <taxon>Aconoidasida</taxon>
        <taxon>Nephromycida</taxon>
        <taxon>Cardiosporidium</taxon>
    </lineage>
</organism>
<comment type="similarity">
    <text evidence="1 4">Belongs to the inositol phosphokinase (IPK) family.</text>
</comment>